<dbReference type="EC" id="2.7.13.3" evidence="3"/>
<evidence type="ECO:0000256" key="4">
    <source>
        <dbReference type="ARBA" id="ARBA00022553"/>
    </source>
</evidence>
<keyword evidence="9" id="KW-0732">Signal</keyword>
<dbReference type="GO" id="GO:0016036">
    <property type="term" value="P:cellular response to phosphate starvation"/>
    <property type="evidence" value="ECO:0007669"/>
    <property type="project" value="TreeGrafter"/>
</dbReference>
<dbReference type="SMART" id="SM00388">
    <property type="entry name" value="HisKA"/>
    <property type="match status" value="1"/>
</dbReference>
<dbReference type="InterPro" id="IPR004358">
    <property type="entry name" value="Sig_transdc_His_kin-like_C"/>
</dbReference>
<dbReference type="InterPro" id="IPR001638">
    <property type="entry name" value="Solute-binding_3/MltF_N"/>
</dbReference>
<comment type="subcellular location">
    <subcellularLocation>
        <location evidence="2">Membrane</location>
    </subcellularLocation>
</comment>
<accession>A0A212LMV9</accession>
<dbReference type="GO" id="GO:0000155">
    <property type="term" value="F:phosphorelay sensor kinase activity"/>
    <property type="evidence" value="ECO:0007669"/>
    <property type="project" value="InterPro"/>
</dbReference>
<dbReference type="SMART" id="SM00062">
    <property type="entry name" value="PBPb"/>
    <property type="match status" value="1"/>
</dbReference>
<dbReference type="InterPro" id="IPR003661">
    <property type="entry name" value="HisK_dim/P_dom"/>
</dbReference>
<gene>
    <name evidence="11" type="ORF">KL86SPO_20275</name>
</gene>
<evidence type="ECO:0000313" key="11">
    <source>
        <dbReference type="EMBL" id="SCM78857.1"/>
    </source>
</evidence>
<evidence type="ECO:0000256" key="5">
    <source>
        <dbReference type="ARBA" id="ARBA00022679"/>
    </source>
</evidence>
<dbReference type="Pfam" id="PF00512">
    <property type="entry name" value="HisKA"/>
    <property type="match status" value="1"/>
</dbReference>
<evidence type="ECO:0000256" key="7">
    <source>
        <dbReference type="ARBA" id="ARBA00023012"/>
    </source>
</evidence>
<evidence type="ECO:0000259" key="10">
    <source>
        <dbReference type="PROSITE" id="PS50109"/>
    </source>
</evidence>
<keyword evidence="8" id="KW-1133">Transmembrane helix</keyword>
<dbReference type="PRINTS" id="PR00344">
    <property type="entry name" value="BCTRLSENSOR"/>
</dbReference>
<dbReference type="InterPro" id="IPR005467">
    <property type="entry name" value="His_kinase_dom"/>
</dbReference>
<keyword evidence="7" id="KW-0902">Two-component regulatory system</keyword>
<feature type="signal peptide" evidence="9">
    <location>
        <begin position="1"/>
        <end position="25"/>
    </location>
</feature>
<dbReference type="InterPro" id="IPR036890">
    <property type="entry name" value="HATPase_C_sf"/>
</dbReference>
<dbReference type="CDD" id="cd00075">
    <property type="entry name" value="HATPase"/>
    <property type="match status" value="1"/>
</dbReference>
<comment type="catalytic activity">
    <reaction evidence="1">
        <text>ATP + protein L-histidine = ADP + protein N-phospho-L-histidine.</text>
        <dbReference type="EC" id="2.7.13.3"/>
    </reaction>
</comment>
<evidence type="ECO:0000256" key="8">
    <source>
        <dbReference type="SAM" id="Phobius"/>
    </source>
</evidence>
<dbReference type="AlphaFoldDB" id="A0A212LMV9"/>
<evidence type="ECO:0000256" key="1">
    <source>
        <dbReference type="ARBA" id="ARBA00000085"/>
    </source>
</evidence>
<dbReference type="InterPro" id="IPR050351">
    <property type="entry name" value="BphY/WalK/GraS-like"/>
</dbReference>
<dbReference type="PANTHER" id="PTHR45453:SF1">
    <property type="entry name" value="PHOSPHATE REGULON SENSOR PROTEIN PHOR"/>
    <property type="match status" value="1"/>
</dbReference>
<evidence type="ECO:0000256" key="9">
    <source>
        <dbReference type="SAM" id="SignalP"/>
    </source>
</evidence>
<feature type="domain" description="Histidine kinase" evidence="10">
    <location>
        <begin position="333"/>
        <end position="546"/>
    </location>
</feature>
<dbReference type="CDD" id="cd01007">
    <property type="entry name" value="PBP2_BvgS_HisK_like"/>
    <property type="match status" value="1"/>
</dbReference>
<dbReference type="GO" id="GO:0004721">
    <property type="term" value="F:phosphoprotein phosphatase activity"/>
    <property type="evidence" value="ECO:0007669"/>
    <property type="project" value="TreeGrafter"/>
</dbReference>
<evidence type="ECO:0000256" key="3">
    <source>
        <dbReference type="ARBA" id="ARBA00012438"/>
    </source>
</evidence>
<dbReference type="Gene3D" id="3.40.190.10">
    <property type="entry name" value="Periplasmic binding protein-like II"/>
    <property type="match status" value="2"/>
</dbReference>
<keyword evidence="4" id="KW-0597">Phosphoprotein</keyword>
<keyword evidence="5 11" id="KW-0808">Transferase</keyword>
<dbReference type="EMBL" id="FMJE01000002">
    <property type="protein sequence ID" value="SCM78857.1"/>
    <property type="molecule type" value="Genomic_DNA"/>
</dbReference>
<organism evidence="11">
    <name type="scientific">uncultured Sporomusa sp</name>
    <dbReference type="NCBI Taxonomy" id="307249"/>
    <lineage>
        <taxon>Bacteria</taxon>
        <taxon>Bacillati</taxon>
        <taxon>Bacillota</taxon>
        <taxon>Negativicutes</taxon>
        <taxon>Selenomonadales</taxon>
        <taxon>Sporomusaceae</taxon>
        <taxon>Sporomusa</taxon>
        <taxon>environmental samples</taxon>
    </lineage>
</organism>
<dbReference type="InterPro" id="IPR003594">
    <property type="entry name" value="HATPase_dom"/>
</dbReference>
<name>A0A212LMV9_9FIRM</name>
<keyword evidence="6 11" id="KW-0418">Kinase</keyword>
<evidence type="ECO:0000256" key="2">
    <source>
        <dbReference type="ARBA" id="ARBA00004370"/>
    </source>
</evidence>
<dbReference type="SMART" id="SM00387">
    <property type="entry name" value="HATPase_c"/>
    <property type="match status" value="1"/>
</dbReference>
<dbReference type="SUPFAM" id="SSF53850">
    <property type="entry name" value="Periplasmic binding protein-like II"/>
    <property type="match status" value="1"/>
</dbReference>
<keyword evidence="8" id="KW-0812">Transmembrane</keyword>
<dbReference type="SUPFAM" id="SSF47384">
    <property type="entry name" value="Homodimeric domain of signal transducing histidine kinase"/>
    <property type="match status" value="1"/>
</dbReference>
<feature type="transmembrane region" description="Helical" evidence="8">
    <location>
        <begin position="288"/>
        <end position="307"/>
    </location>
</feature>
<proteinExistence type="predicted"/>
<dbReference type="PANTHER" id="PTHR45453">
    <property type="entry name" value="PHOSPHATE REGULON SENSOR PROTEIN PHOR"/>
    <property type="match status" value="1"/>
</dbReference>
<dbReference type="SUPFAM" id="SSF55874">
    <property type="entry name" value="ATPase domain of HSP90 chaperone/DNA topoisomerase II/histidine kinase"/>
    <property type="match status" value="1"/>
</dbReference>
<dbReference type="Gene3D" id="1.10.287.130">
    <property type="match status" value="1"/>
</dbReference>
<dbReference type="PROSITE" id="PS50109">
    <property type="entry name" value="HIS_KIN"/>
    <property type="match status" value="1"/>
</dbReference>
<dbReference type="CDD" id="cd00082">
    <property type="entry name" value="HisKA"/>
    <property type="match status" value="1"/>
</dbReference>
<keyword evidence="8" id="KW-0472">Membrane</keyword>
<dbReference type="GO" id="GO:0005886">
    <property type="term" value="C:plasma membrane"/>
    <property type="evidence" value="ECO:0007669"/>
    <property type="project" value="TreeGrafter"/>
</dbReference>
<reference evidence="11" key="1">
    <citation type="submission" date="2016-08" db="EMBL/GenBank/DDBJ databases">
        <authorList>
            <person name="Seilhamer J.J."/>
        </authorList>
    </citation>
    <scope>NUCLEOTIDE SEQUENCE</scope>
    <source>
        <strain evidence="11">86</strain>
    </source>
</reference>
<dbReference type="Pfam" id="PF00497">
    <property type="entry name" value="SBP_bac_3"/>
    <property type="match status" value="1"/>
</dbReference>
<protein>
    <recommendedName>
        <fullName evidence="3">histidine kinase</fullName>
        <ecNumber evidence="3">2.7.13.3</ecNumber>
    </recommendedName>
</protein>
<sequence length="546" mass="62758">MKKLLIMIVLCLLFAVSLVPASALAAVQEVQSDKIELKLSLFTREEQDWIRAQQNKVFYVGVAQDYIPIEYLDERGRPRGMGVELLRKIHQLTGLRFRLYQNSAKETWEEILQSTVEKRIDILSTVSVTPERQEYLEFSVPYMETTQVIVGDVDTNRLFRDVAQIEENSTFAVPRGYWFVDIIKKDIPQAGIIYVDNMEEALEYVSKKKADYTICEIPVFTYYKDQGMYQEIKIVGELNEKNQIFIGTRKDLKELIPIINKVILHINYDEIYEASMVIPRNDRKERRLTALVVLLGILLIIVIYYLWRTIRKLVRSKQAAEEANNDKTRLMTNIAHDLRTPLTVILGYAQAMMEGQVQKEADKERYIRKISEKVTYLSAVVDDFFLLARLEDNNLALRQEQVRLDCFLRQIVEDAELKAQAKQIQVSLHVADGAAVFKNVDGVKLYRAIENIMTNAIAYTGRGGRIEVSAIPTVEGKVEIAIKDNGQGIVPEELPHIFERYYKGGQARKEAIGLGLYIAREIIHRHQGEIRAESELGRGSVFYVVL</sequence>
<dbReference type="Pfam" id="PF02518">
    <property type="entry name" value="HATPase_c"/>
    <property type="match status" value="1"/>
</dbReference>
<dbReference type="FunFam" id="3.30.565.10:FF:000006">
    <property type="entry name" value="Sensor histidine kinase WalK"/>
    <property type="match status" value="1"/>
</dbReference>
<feature type="chain" id="PRO_5012645832" description="histidine kinase" evidence="9">
    <location>
        <begin position="26"/>
        <end position="546"/>
    </location>
</feature>
<dbReference type="RefSeq" id="WP_288183281.1">
    <property type="nucleotide sequence ID" value="NZ_LT608335.1"/>
</dbReference>
<evidence type="ECO:0000256" key="6">
    <source>
        <dbReference type="ARBA" id="ARBA00022777"/>
    </source>
</evidence>
<dbReference type="Gene3D" id="3.30.565.10">
    <property type="entry name" value="Histidine kinase-like ATPase, C-terminal domain"/>
    <property type="match status" value="1"/>
</dbReference>
<dbReference type="InterPro" id="IPR036097">
    <property type="entry name" value="HisK_dim/P_sf"/>
</dbReference>